<dbReference type="Pfam" id="PF00076">
    <property type="entry name" value="RRM_1"/>
    <property type="match status" value="2"/>
</dbReference>
<dbReference type="EMBL" id="JACBKZ010000012">
    <property type="protein sequence ID" value="KAF5937532.1"/>
    <property type="molecule type" value="Genomic_DNA"/>
</dbReference>
<keyword evidence="3" id="KW-0812">Transmembrane</keyword>
<dbReference type="PROSITE" id="PS50102">
    <property type="entry name" value="RRM"/>
    <property type="match status" value="2"/>
</dbReference>
<feature type="transmembrane region" description="Helical" evidence="3">
    <location>
        <begin position="364"/>
        <end position="387"/>
    </location>
</feature>
<dbReference type="FunFam" id="3.30.70.330:FF:000478">
    <property type="entry name" value="heterogeneous nuclear ribonucleoprotein 1"/>
    <property type="match status" value="1"/>
</dbReference>
<protein>
    <recommendedName>
        <fullName evidence="4">RRM domain-containing protein</fullName>
    </recommendedName>
</protein>
<keyword evidence="3" id="KW-0472">Membrane</keyword>
<feature type="domain" description="RRM" evidence="4">
    <location>
        <begin position="111"/>
        <end position="188"/>
    </location>
</feature>
<feature type="region of interest" description="Disordered" evidence="2">
    <location>
        <begin position="83"/>
        <end position="106"/>
    </location>
</feature>
<feature type="region of interest" description="Disordered" evidence="2">
    <location>
        <begin position="185"/>
        <end position="216"/>
    </location>
</feature>
<reference evidence="6" key="1">
    <citation type="journal article" date="2020" name="Nat. Commun.">
        <title>Genome assembly of wild tea tree DASZ reveals pedigree and selection history of tea varieties.</title>
        <authorList>
            <person name="Zhang W."/>
            <person name="Zhang Y."/>
            <person name="Qiu H."/>
            <person name="Guo Y."/>
            <person name="Wan H."/>
            <person name="Zhang X."/>
            <person name="Scossa F."/>
            <person name="Alseekh S."/>
            <person name="Zhang Q."/>
            <person name="Wang P."/>
            <person name="Xu L."/>
            <person name="Schmidt M.H."/>
            <person name="Jia X."/>
            <person name="Li D."/>
            <person name="Zhu A."/>
            <person name="Guo F."/>
            <person name="Chen W."/>
            <person name="Ni D."/>
            <person name="Usadel B."/>
            <person name="Fernie A.R."/>
            <person name="Wen W."/>
        </authorList>
    </citation>
    <scope>NUCLEOTIDE SEQUENCE [LARGE SCALE GENOMIC DNA]</scope>
    <source>
        <strain evidence="6">cv. G240</strain>
    </source>
</reference>
<evidence type="ECO:0000256" key="1">
    <source>
        <dbReference type="PROSITE-ProRule" id="PRU00176"/>
    </source>
</evidence>
<keyword evidence="3" id="KW-1133">Transmembrane helix</keyword>
<feature type="transmembrane region" description="Helical" evidence="3">
    <location>
        <begin position="329"/>
        <end position="358"/>
    </location>
</feature>
<comment type="caution">
    <text evidence="5">The sequence shown here is derived from an EMBL/GenBank/DDBJ whole genome shotgun (WGS) entry which is preliminary data.</text>
</comment>
<evidence type="ECO:0000256" key="2">
    <source>
        <dbReference type="SAM" id="MobiDB-lite"/>
    </source>
</evidence>
<dbReference type="Gene3D" id="3.30.70.330">
    <property type="match status" value="2"/>
</dbReference>
<accession>A0A7J7G9T4</accession>
<dbReference type="InterPro" id="IPR000504">
    <property type="entry name" value="RRM_dom"/>
</dbReference>
<dbReference type="InterPro" id="IPR053260">
    <property type="entry name" value="hnRNP"/>
</dbReference>
<dbReference type="InterPro" id="IPR035979">
    <property type="entry name" value="RBD_domain_sf"/>
</dbReference>
<proteinExistence type="predicted"/>
<dbReference type="InterPro" id="IPR012677">
    <property type="entry name" value="Nucleotide-bd_a/b_plait_sf"/>
</dbReference>
<keyword evidence="6" id="KW-1185">Reference proteome</keyword>
<organism evidence="5 6">
    <name type="scientific">Camellia sinensis</name>
    <name type="common">Tea plant</name>
    <name type="synonym">Thea sinensis</name>
    <dbReference type="NCBI Taxonomy" id="4442"/>
    <lineage>
        <taxon>Eukaryota</taxon>
        <taxon>Viridiplantae</taxon>
        <taxon>Streptophyta</taxon>
        <taxon>Embryophyta</taxon>
        <taxon>Tracheophyta</taxon>
        <taxon>Spermatophyta</taxon>
        <taxon>Magnoliopsida</taxon>
        <taxon>eudicotyledons</taxon>
        <taxon>Gunneridae</taxon>
        <taxon>Pentapetalae</taxon>
        <taxon>asterids</taxon>
        <taxon>Ericales</taxon>
        <taxon>Theaceae</taxon>
        <taxon>Camellia</taxon>
    </lineage>
</organism>
<sequence>MDSSDEAKIFIGGIAWETTEEKLKEHFSNYGEVTQTVVMRDKITGRPRGFGFVLFSDPSVLHSVLHDTHSIDGRTVEAKRVLPREEQRTSSRPGHPNTGRSFEGTGNYKTKKIFVGGLPSTLTEEGFRQYFETYGNVTDVVIMYDQNTNRPRGFGFITFDTEDAVDRVLHKNFHELNNKLVEVKPALPKEANPGSGGGGGGRGGGHQPYGSSGANASTFDARMDGGRFMQPQTAGGGAYAPYPTYGGPNYGYGAANSTVGYGGYGGYGAGGYGSANIGFTGPAGAYGNPSAANAGYVSGPAGALKAHGATRLQGMVLQATVQMQGMHQVLLVLFLHQWFHLQVGLLGMGVKGMVIIVITVEVKALILILVGVPLTAILVATMLQGGIKGQVAPTRRIQILPGDQTLD</sequence>
<evidence type="ECO:0000259" key="4">
    <source>
        <dbReference type="PROSITE" id="PS50102"/>
    </source>
</evidence>
<reference evidence="5 6" key="2">
    <citation type="submission" date="2020-07" db="EMBL/GenBank/DDBJ databases">
        <title>Genome assembly of wild tea tree DASZ reveals pedigree and selection history of tea varieties.</title>
        <authorList>
            <person name="Zhang W."/>
        </authorList>
    </citation>
    <scope>NUCLEOTIDE SEQUENCE [LARGE SCALE GENOMIC DNA]</scope>
    <source>
        <strain evidence="6">cv. G240</strain>
        <tissue evidence="5">Leaf</tissue>
    </source>
</reference>
<dbReference type="FunFam" id="3.30.70.330:FF:000051">
    <property type="entry name" value="Heterogeneous nuclear ribonucleoprotein 1"/>
    <property type="match status" value="1"/>
</dbReference>
<dbReference type="SMART" id="SM00360">
    <property type="entry name" value="RRM"/>
    <property type="match status" value="2"/>
</dbReference>
<dbReference type="AlphaFoldDB" id="A0A7J7G9T4"/>
<dbReference type="CDD" id="cd12325">
    <property type="entry name" value="RRM1_hnRNPA_hnRNPD_like"/>
    <property type="match status" value="1"/>
</dbReference>
<gene>
    <name evidence="5" type="ORF">HYC85_025038</name>
</gene>
<dbReference type="GO" id="GO:0003723">
    <property type="term" value="F:RNA binding"/>
    <property type="evidence" value="ECO:0007669"/>
    <property type="project" value="UniProtKB-UniRule"/>
</dbReference>
<evidence type="ECO:0000256" key="3">
    <source>
        <dbReference type="SAM" id="Phobius"/>
    </source>
</evidence>
<dbReference type="Proteomes" id="UP000593564">
    <property type="component" value="Unassembled WGS sequence"/>
</dbReference>
<dbReference type="SUPFAM" id="SSF54928">
    <property type="entry name" value="RNA-binding domain, RBD"/>
    <property type="match status" value="2"/>
</dbReference>
<name>A0A7J7G9T4_CAMSI</name>
<feature type="compositionally biased region" description="Gly residues" evidence="2">
    <location>
        <begin position="194"/>
        <end position="207"/>
    </location>
</feature>
<evidence type="ECO:0000313" key="5">
    <source>
        <dbReference type="EMBL" id="KAF5937532.1"/>
    </source>
</evidence>
<feature type="domain" description="RRM" evidence="4">
    <location>
        <begin position="7"/>
        <end position="88"/>
    </location>
</feature>
<evidence type="ECO:0000313" key="6">
    <source>
        <dbReference type="Proteomes" id="UP000593564"/>
    </source>
</evidence>
<dbReference type="PANTHER" id="PTHR48035:SF4">
    <property type="entry name" value="RRM DOMAIN-CONTAINING PROTEIN"/>
    <property type="match status" value="1"/>
</dbReference>
<dbReference type="PANTHER" id="PTHR48035">
    <property type="entry name" value="HETEROGENEOUS NUCLEAR RIBONUCLEOPROTEIN 1"/>
    <property type="match status" value="1"/>
</dbReference>
<keyword evidence="1" id="KW-0694">RNA-binding</keyword>
<dbReference type="CDD" id="cd12330">
    <property type="entry name" value="RRM2_Hrp1p"/>
    <property type="match status" value="1"/>
</dbReference>